<accession>A0ABY6BC22</accession>
<evidence type="ECO:0000313" key="2">
    <source>
        <dbReference type="EMBL" id="UXI67596.1"/>
    </source>
</evidence>
<dbReference type="Proteomes" id="UP001064632">
    <property type="component" value="Chromosome"/>
</dbReference>
<evidence type="ECO:0000256" key="1">
    <source>
        <dbReference type="SAM" id="SignalP"/>
    </source>
</evidence>
<feature type="signal peptide" evidence="1">
    <location>
        <begin position="1"/>
        <end position="29"/>
    </location>
</feature>
<feature type="chain" id="PRO_5045504463" description="Choice-of-anchor D domain-containing protein" evidence="1">
    <location>
        <begin position="30"/>
        <end position="446"/>
    </location>
</feature>
<evidence type="ECO:0008006" key="4">
    <source>
        <dbReference type="Google" id="ProtNLM"/>
    </source>
</evidence>
<dbReference type="RefSeq" id="WP_261694566.1">
    <property type="nucleotide sequence ID" value="NZ_CP104694.1"/>
</dbReference>
<organism evidence="2 3">
    <name type="scientific">Tahibacter amnicola</name>
    <dbReference type="NCBI Taxonomy" id="2976241"/>
    <lineage>
        <taxon>Bacteria</taxon>
        <taxon>Pseudomonadati</taxon>
        <taxon>Pseudomonadota</taxon>
        <taxon>Gammaproteobacteria</taxon>
        <taxon>Lysobacterales</taxon>
        <taxon>Rhodanobacteraceae</taxon>
        <taxon>Tahibacter</taxon>
    </lineage>
</organism>
<proteinExistence type="predicted"/>
<protein>
    <recommendedName>
        <fullName evidence="4">Choice-of-anchor D domain-containing protein</fullName>
    </recommendedName>
</protein>
<gene>
    <name evidence="2" type="ORF">N4264_23120</name>
</gene>
<name>A0ABY6BC22_9GAMM</name>
<reference evidence="2" key="1">
    <citation type="submission" date="2022-09" db="EMBL/GenBank/DDBJ databases">
        <title>Tahibacter sp. nov., isolated from a fresh water.</title>
        <authorList>
            <person name="Baek J.H."/>
            <person name="Lee J.K."/>
            <person name="Kim J.M."/>
            <person name="Jeon C.O."/>
        </authorList>
    </citation>
    <scope>NUCLEOTIDE SEQUENCE</scope>
    <source>
        <strain evidence="2">W38</strain>
    </source>
</reference>
<evidence type="ECO:0000313" key="3">
    <source>
        <dbReference type="Proteomes" id="UP001064632"/>
    </source>
</evidence>
<sequence>MVHSSATSVFAARRASALMLLLPGLAVGAAQIQLDTTVGTVLDPAVCATASAIAVEAGTQVQFCYTVTNTGSQLLRYHDLSDSFGPVLVNQTLELAPGESTRATARRVIFSAVVNPATWSSRASLPYAVATSAQPGGPAYAFVDIAATGTPLSLFDDAEFNVALPFLFSFNGVVSDQLRVANNGAVLFGVTQGDADYENLALPAPAIGNALLPFWDDLSDQAGNVYYEVRGAAPQRKAIIQWHQRPHFEDPPPASPNGVTFQVILSEEDGSIVFQYADVDFGNAAWNNGASATVGLSFGPVAVPFAFNQPVVGSGLAIRFTPITPDQAVSTDAAAVVAQSPKMTLNAQRVDFGLLPGQAAQKTLTIGNVGDASFSWNLSETVSAATPVTPPGHRSPVLARAVRDVPEKERRHPLQCRWRGAPTRSSPTLSICAAAISCRSTWPRPR</sequence>
<keyword evidence="3" id="KW-1185">Reference proteome</keyword>
<keyword evidence="1" id="KW-0732">Signal</keyword>
<dbReference type="EMBL" id="CP104694">
    <property type="protein sequence ID" value="UXI67596.1"/>
    <property type="molecule type" value="Genomic_DNA"/>
</dbReference>